<reference evidence="2" key="1">
    <citation type="submission" date="2021-10" db="EMBL/GenBank/DDBJ databases">
        <title>Tropical sea cucumber genome reveals ecological adaptation and Cuvierian tubules defense mechanism.</title>
        <authorList>
            <person name="Chen T."/>
        </authorList>
    </citation>
    <scope>NUCLEOTIDE SEQUENCE</scope>
    <source>
        <strain evidence="2">Nanhai2018</strain>
        <tissue evidence="2">Muscle</tissue>
    </source>
</reference>
<name>A0A9Q0YT63_HOLLE</name>
<protein>
    <submittedName>
        <fullName evidence="2">Uncharacterized protein</fullName>
    </submittedName>
</protein>
<dbReference type="AlphaFoldDB" id="A0A9Q0YT63"/>
<dbReference type="EMBL" id="JAIZAY010000018">
    <property type="protein sequence ID" value="KAJ8025336.1"/>
    <property type="molecule type" value="Genomic_DNA"/>
</dbReference>
<keyword evidence="3" id="KW-1185">Reference proteome</keyword>
<evidence type="ECO:0000313" key="2">
    <source>
        <dbReference type="EMBL" id="KAJ8025336.1"/>
    </source>
</evidence>
<accession>A0A9Q0YT63</accession>
<evidence type="ECO:0000256" key="1">
    <source>
        <dbReference type="SAM" id="Phobius"/>
    </source>
</evidence>
<evidence type="ECO:0000313" key="3">
    <source>
        <dbReference type="Proteomes" id="UP001152320"/>
    </source>
</evidence>
<organism evidence="2 3">
    <name type="scientific">Holothuria leucospilota</name>
    <name type="common">Black long sea cucumber</name>
    <name type="synonym">Mertensiothuria leucospilota</name>
    <dbReference type="NCBI Taxonomy" id="206669"/>
    <lineage>
        <taxon>Eukaryota</taxon>
        <taxon>Metazoa</taxon>
        <taxon>Echinodermata</taxon>
        <taxon>Eleutherozoa</taxon>
        <taxon>Echinozoa</taxon>
        <taxon>Holothuroidea</taxon>
        <taxon>Aspidochirotacea</taxon>
        <taxon>Aspidochirotida</taxon>
        <taxon>Holothuriidae</taxon>
        <taxon>Holothuria</taxon>
    </lineage>
</organism>
<comment type="caution">
    <text evidence="2">The sequence shown here is derived from an EMBL/GenBank/DDBJ whole genome shotgun (WGS) entry which is preliminary data.</text>
</comment>
<gene>
    <name evidence="2" type="ORF">HOLleu_35519</name>
</gene>
<feature type="transmembrane region" description="Helical" evidence="1">
    <location>
        <begin position="52"/>
        <end position="73"/>
    </location>
</feature>
<keyword evidence="1" id="KW-0472">Membrane</keyword>
<dbReference type="Proteomes" id="UP001152320">
    <property type="component" value="Chromosome 18"/>
</dbReference>
<proteinExistence type="predicted"/>
<keyword evidence="1" id="KW-1133">Transmembrane helix</keyword>
<sequence>MLYRELGRGPLVTGIFLYQVQGNGTTFLQTCSRAVPSPFLGKSSRPTCSERLFSSSSSLFIFIFFFQFMYVFVL</sequence>
<keyword evidence="1" id="KW-0812">Transmembrane</keyword>